<feature type="domain" description="4Fe-4S ferredoxin-type" evidence="5">
    <location>
        <begin position="299"/>
        <end position="331"/>
    </location>
</feature>
<dbReference type="GO" id="GO:0006089">
    <property type="term" value="P:lactate metabolic process"/>
    <property type="evidence" value="ECO:0007669"/>
    <property type="project" value="InterPro"/>
</dbReference>
<comment type="caution">
    <text evidence="6">The sequence shown here is derived from an EMBL/GenBank/DDBJ whole genome shotgun (WGS) entry which is preliminary data.</text>
</comment>
<dbReference type="InterPro" id="IPR037171">
    <property type="entry name" value="NagB/RpiA_transferase-like"/>
</dbReference>
<dbReference type="InterPro" id="IPR009051">
    <property type="entry name" value="Helical_ferredxn"/>
</dbReference>
<keyword evidence="4" id="KW-0249">Electron transport</keyword>
<keyword evidence="2" id="KW-0004">4Fe-4S</keyword>
<dbReference type="EMBL" id="VSSQ01000268">
    <property type="protein sequence ID" value="MPL88930.1"/>
    <property type="molecule type" value="Genomic_DNA"/>
</dbReference>
<dbReference type="SUPFAM" id="SSF100950">
    <property type="entry name" value="NagB/RpiA/CoA transferase-like"/>
    <property type="match status" value="1"/>
</dbReference>
<organism evidence="6">
    <name type="scientific">bioreactor metagenome</name>
    <dbReference type="NCBI Taxonomy" id="1076179"/>
    <lineage>
        <taxon>unclassified sequences</taxon>
        <taxon>metagenomes</taxon>
        <taxon>ecological metagenomes</taxon>
    </lineage>
</organism>
<dbReference type="Pfam" id="PF13183">
    <property type="entry name" value="Fer4_8"/>
    <property type="match status" value="1"/>
</dbReference>
<protein>
    <submittedName>
        <fullName evidence="6">Lactate utilization protein B</fullName>
    </submittedName>
</protein>
<reference evidence="6" key="1">
    <citation type="submission" date="2019-08" db="EMBL/GenBank/DDBJ databases">
        <authorList>
            <person name="Kucharzyk K."/>
            <person name="Murdoch R.W."/>
            <person name="Higgins S."/>
            <person name="Loffler F."/>
        </authorList>
    </citation>
    <scope>NUCLEOTIDE SEQUENCE</scope>
</reference>
<dbReference type="InterPro" id="IPR017900">
    <property type="entry name" value="4Fe4S_Fe_S_CS"/>
</dbReference>
<dbReference type="SUPFAM" id="SSF46548">
    <property type="entry name" value="alpha-helical ferredoxin"/>
    <property type="match status" value="1"/>
</dbReference>
<accession>A0A644VCC7</accession>
<dbReference type="AlphaFoldDB" id="A0A644VCC7"/>
<evidence type="ECO:0000256" key="1">
    <source>
        <dbReference type="ARBA" id="ARBA00022448"/>
    </source>
</evidence>
<sequence length="468" mass="52012">MKAREFKTASEQIAFDVNHRKTIDFNIGRYDKAVSVGMARYKNVEFAKDRAAAIKKEVLNNWEKYLIEFEENCRHNSTKVLWAKDDTEATQHIIRILKENRATLLVKSKSMTTEEIELNHTAESVGCESIETDLGEFIVQVAGERPYHIVTPAMHKSKKDIAVLFHEKFGTPLNSTPEELTEYVRVLLRKKYTSADIGVTGANFLIADIGGISVTENEGNGLMTTAFPKVHIVIAGIEKIIPKMSQLGLFYPLLAAHGTGQQLTAYNTIFTGPRKPDETDGPEKMYVILLDNGRTTVYEDTEAYESLACIRCGACLNACPVYKTIGGYTYDTTYSGPIGSVLTPFLKGFKDFSHLSFASTLCGKCVEVCPVKIPLTDILLTNRRKSVEQGLRPVTEKMMMKGFSLVSSNRKTMDMMPGSIKNFVTLPLNFSGWGPKRSMPAFAGKSFSTQMKQLKKGKNKSGNQSGSI</sequence>
<dbReference type="InterPro" id="IPR003741">
    <property type="entry name" value="LUD_dom"/>
</dbReference>
<keyword evidence="3" id="KW-0677">Repeat</keyword>
<evidence type="ECO:0000313" key="6">
    <source>
        <dbReference type="EMBL" id="MPL88930.1"/>
    </source>
</evidence>
<evidence type="ECO:0000259" key="5">
    <source>
        <dbReference type="PROSITE" id="PS51379"/>
    </source>
</evidence>
<dbReference type="PANTHER" id="PTHR47153">
    <property type="entry name" value="LACTATE UTILIZATION PROTEIN B"/>
    <property type="match status" value="1"/>
</dbReference>
<dbReference type="InterPro" id="IPR017896">
    <property type="entry name" value="4Fe4S_Fe-S-bd"/>
</dbReference>
<keyword evidence="2" id="KW-0408">Iron</keyword>
<dbReference type="Gene3D" id="1.10.1060.10">
    <property type="entry name" value="Alpha-helical ferredoxin"/>
    <property type="match status" value="1"/>
</dbReference>
<evidence type="ECO:0000256" key="4">
    <source>
        <dbReference type="ARBA" id="ARBA00022982"/>
    </source>
</evidence>
<dbReference type="InterPro" id="IPR004452">
    <property type="entry name" value="LutB/LldF"/>
</dbReference>
<evidence type="ECO:0000256" key="2">
    <source>
        <dbReference type="ARBA" id="ARBA00022485"/>
    </source>
</evidence>
<dbReference type="GO" id="GO:0051539">
    <property type="term" value="F:4 iron, 4 sulfur cluster binding"/>
    <property type="evidence" value="ECO:0007669"/>
    <property type="project" value="UniProtKB-KW"/>
</dbReference>
<dbReference type="PANTHER" id="PTHR47153:SF2">
    <property type="entry name" value="LACTATE UTILIZATION PROTEIN B"/>
    <property type="match status" value="1"/>
</dbReference>
<gene>
    <name evidence="6" type="primary">lutB_12</name>
    <name evidence="6" type="ORF">SDC9_34959</name>
</gene>
<dbReference type="PROSITE" id="PS51379">
    <property type="entry name" value="4FE4S_FER_2"/>
    <property type="match status" value="1"/>
</dbReference>
<dbReference type="InterPro" id="IPR024185">
    <property type="entry name" value="FTHF_cligase-like_sf"/>
</dbReference>
<name>A0A644VCC7_9ZZZZ</name>
<proteinExistence type="predicted"/>
<dbReference type="Pfam" id="PF02589">
    <property type="entry name" value="LUD_dom"/>
    <property type="match status" value="1"/>
</dbReference>
<dbReference type="PROSITE" id="PS00198">
    <property type="entry name" value="4FE4S_FER_1"/>
    <property type="match status" value="1"/>
</dbReference>
<keyword evidence="2" id="KW-0479">Metal-binding</keyword>
<keyword evidence="2" id="KW-0411">Iron-sulfur</keyword>
<dbReference type="Gene3D" id="3.40.50.10420">
    <property type="entry name" value="NagB/RpiA/CoA transferase-like"/>
    <property type="match status" value="1"/>
</dbReference>
<evidence type="ECO:0000256" key="3">
    <source>
        <dbReference type="ARBA" id="ARBA00022737"/>
    </source>
</evidence>
<keyword evidence="1" id="KW-0813">Transport</keyword>